<dbReference type="EnsemblPlants" id="MELO3C014820.2.1">
    <property type="protein sequence ID" value="MELO3C014820.2.1"/>
    <property type="gene ID" value="MELO3C014820.2"/>
</dbReference>
<dbReference type="AlphaFoldDB" id="A0A9I9D8U6"/>
<sequence length="54" mass="6491">MEKNGWLIRWARLTTMRYTTSLVIKRDEDGDRQHGREEGRDQWRAAVEEVTTEL</sequence>
<reference evidence="1" key="1">
    <citation type="submission" date="2023-03" db="UniProtKB">
        <authorList>
            <consortium name="EnsemblPlants"/>
        </authorList>
    </citation>
    <scope>IDENTIFICATION</scope>
</reference>
<organism evidence="1">
    <name type="scientific">Cucumis melo</name>
    <name type="common">Muskmelon</name>
    <dbReference type="NCBI Taxonomy" id="3656"/>
    <lineage>
        <taxon>Eukaryota</taxon>
        <taxon>Viridiplantae</taxon>
        <taxon>Streptophyta</taxon>
        <taxon>Embryophyta</taxon>
        <taxon>Tracheophyta</taxon>
        <taxon>Spermatophyta</taxon>
        <taxon>Magnoliopsida</taxon>
        <taxon>eudicotyledons</taxon>
        <taxon>Gunneridae</taxon>
        <taxon>Pentapetalae</taxon>
        <taxon>rosids</taxon>
        <taxon>fabids</taxon>
        <taxon>Cucurbitales</taxon>
        <taxon>Cucurbitaceae</taxon>
        <taxon>Benincaseae</taxon>
        <taxon>Cucumis</taxon>
    </lineage>
</organism>
<name>A0A9I9D8U6_CUCME</name>
<evidence type="ECO:0000313" key="1">
    <source>
        <dbReference type="EnsemblPlants" id="MELO3C014820.2.1"/>
    </source>
</evidence>
<accession>A0A9I9D8U6</accession>
<proteinExistence type="predicted"/>
<protein>
    <submittedName>
        <fullName evidence="1">Uncharacterized protein</fullName>
    </submittedName>
</protein>
<dbReference type="Gramene" id="MELO3C014820.2.1">
    <property type="protein sequence ID" value="MELO3C014820.2.1"/>
    <property type="gene ID" value="MELO3C014820.2"/>
</dbReference>